<name>A0ABY7FH16_MYAAR</name>
<dbReference type="Proteomes" id="UP001164746">
    <property type="component" value="Chromosome 12"/>
</dbReference>
<gene>
    <name evidence="2" type="ORF">MAR_015459</name>
</gene>
<evidence type="ECO:0000313" key="3">
    <source>
        <dbReference type="Proteomes" id="UP001164746"/>
    </source>
</evidence>
<organism evidence="2 3">
    <name type="scientific">Mya arenaria</name>
    <name type="common">Soft-shell clam</name>
    <dbReference type="NCBI Taxonomy" id="6604"/>
    <lineage>
        <taxon>Eukaryota</taxon>
        <taxon>Metazoa</taxon>
        <taxon>Spiralia</taxon>
        <taxon>Lophotrochozoa</taxon>
        <taxon>Mollusca</taxon>
        <taxon>Bivalvia</taxon>
        <taxon>Autobranchia</taxon>
        <taxon>Heteroconchia</taxon>
        <taxon>Euheterodonta</taxon>
        <taxon>Imparidentia</taxon>
        <taxon>Neoheterodontei</taxon>
        <taxon>Myida</taxon>
        <taxon>Myoidea</taxon>
        <taxon>Myidae</taxon>
        <taxon>Mya</taxon>
    </lineage>
</organism>
<dbReference type="EMBL" id="CP111023">
    <property type="protein sequence ID" value="WAR21485.1"/>
    <property type="molecule type" value="Genomic_DNA"/>
</dbReference>
<accession>A0ABY7FH16</accession>
<protein>
    <submittedName>
        <fullName evidence="2">Uncharacterized protein</fullName>
    </submittedName>
</protein>
<proteinExistence type="predicted"/>
<evidence type="ECO:0000313" key="2">
    <source>
        <dbReference type="EMBL" id="WAR21485.1"/>
    </source>
</evidence>
<feature type="region of interest" description="Disordered" evidence="1">
    <location>
        <begin position="1"/>
        <end position="32"/>
    </location>
</feature>
<sequence>MQEISNPTPGQSSPSTTVSASDEFFSRMSEDDRTDIEASLVLSENVEIGKTCTRKEGQNIPDWLIRELKECIRFRDSINENILKMIGIAVDAKSVYILYHEMENRTMKEYYIKESL</sequence>
<reference evidence="2" key="1">
    <citation type="submission" date="2022-11" db="EMBL/GenBank/DDBJ databases">
        <title>Centuries of genome instability and evolution in soft-shell clam transmissible cancer (bioRxiv).</title>
        <authorList>
            <person name="Hart S.F.M."/>
            <person name="Yonemitsu M.A."/>
            <person name="Giersch R.M."/>
            <person name="Beal B.F."/>
            <person name="Arriagada G."/>
            <person name="Davis B.W."/>
            <person name="Ostrander E.A."/>
            <person name="Goff S.P."/>
            <person name="Metzger M.J."/>
        </authorList>
    </citation>
    <scope>NUCLEOTIDE SEQUENCE</scope>
    <source>
        <strain evidence="2">MELC-2E11</strain>
        <tissue evidence="2">Siphon/mantle</tissue>
    </source>
</reference>
<feature type="non-terminal residue" evidence="2">
    <location>
        <position position="1"/>
    </location>
</feature>
<evidence type="ECO:0000256" key="1">
    <source>
        <dbReference type="SAM" id="MobiDB-lite"/>
    </source>
</evidence>
<keyword evidence="3" id="KW-1185">Reference proteome</keyword>
<feature type="compositionally biased region" description="Polar residues" evidence="1">
    <location>
        <begin position="1"/>
        <end position="20"/>
    </location>
</feature>